<accession>A0A8I1DFM2</accession>
<feature type="transmembrane region" description="Helical" evidence="1">
    <location>
        <begin position="10"/>
        <end position="27"/>
    </location>
</feature>
<feature type="transmembrane region" description="Helical" evidence="1">
    <location>
        <begin position="122"/>
        <end position="140"/>
    </location>
</feature>
<reference evidence="2 3" key="1">
    <citation type="submission" date="2020-12" db="EMBL/GenBank/DDBJ databases">
        <title>WGS of Thermoactinomyces spp.</title>
        <authorList>
            <person name="Cheng K."/>
        </authorList>
    </citation>
    <scope>NUCLEOTIDE SEQUENCE [LARGE SCALE GENOMIC DNA]</scope>
    <source>
        <strain evidence="3">CICC 10671\DSM 43846</strain>
    </source>
</reference>
<gene>
    <name evidence="2" type="ORF">I8U20_13225</name>
</gene>
<keyword evidence="1" id="KW-0812">Transmembrane</keyword>
<dbReference type="AlphaFoldDB" id="A0A8I1DFM2"/>
<keyword evidence="3" id="KW-1185">Reference proteome</keyword>
<sequence length="143" mass="16232">MQIQKGEEKAYFFVSIGLSILAFWYLWHHFAGVEEKTVNTVYDYWYVWIRPVIIGIVGLITLLSAVLFLFRHPVAAVLFQSGISLIVFILVANLVVLVIRGGHHLIQGGARPVLERVVREPHKVFLVPVIILVLSIMSAIRKK</sequence>
<evidence type="ECO:0000256" key="1">
    <source>
        <dbReference type="SAM" id="Phobius"/>
    </source>
</evidence>
<comment type="caution">
    <text evidence="2">The sequence shown here is derived from an EMBL/GenBank/DDBJ whole genome shotgun (WGS) entry which is preliminary data.</text>
</comment>
<dbReference type="EMBL" id="JAECVW010000012">
    <property type="protein sequence ID" value="MBH8596264.1"/>
    <property type="molecule type" value="Genomic_DNA"/>
</dbReference>
<name>A0A8I1DFM2_THEIN</name>
<organism evidence="2 3">
    <name type="scientific">Thermoactinomyces intermedius</name>
    <dbReference type="NCBI Taxonomy" id="2024"/>
    <lineage>
        <taxon>Bacteria</taxon>
        <taxon>Bacillati</taxon>
        <taxon>Bacillota</taxon>
        <taxon>Bacilli</taxon>
        <taxon>Bacillales</taxon>
        <taxon>Thermoactinomycetaceae</taxon>
        <taxon>Thermoactinomyces</taxon>
    </lineage>
</organism>
<feature type="transmembrane region" description="Helical" evidence="1">
    <location>
        <begin position="82"/>
        <end position="102"/>
    </location>
</feature>
<evidence type="ECO:0000313" key="2">
    <source>
        <dbReference type="EMBL" id="MBH8596264.1"/>
    </source>
</evidence>
<evidence type="ECO:0000313" key="3">
    <source>
        <dbReference type="Proteomes" id="UP000633619"/>
    </source>
</evidence>
<keyword evidence="1" id="KW-1133">Transmembrane helix</keyword>
<proteinExistence type="predicted"/>
<dbReference type="Proteomes" id="UP000633619">
    <property type="component" value="Unassembled WGS sequence"/>
</dbReference>
<dbReference type="RefSeq" id="WP_181732922.1">
    <property type="nucleotide sequence ID" value="NZ_JACEIR010000014.1"/>
</dbReference>
<feature type="transmembrane region" description="Helical" evidence="1">
    <location>
        <begin position="47"/>
        <end position="70"/>
    </location>
</feature>
<protein>
    <submittedName>
        <fullName evidence="2">Uncharacterized protein</fullName>
    </submittedName>
</protein>
<keyword evidence="1" id="KW-0472">Membrane</keyword>